<name>A0A0D0DDN5_9AGAM</name>
<organism evidence="2 3">
    <name type="scientific">Paxillus rubicundulus Ve08.2h10</name>
    <dbReference type="NCBI Taxonomy" id="930991"/>
    <lineage>
        <taxon>Eukaryota</taxon>
        <taxon>Fungi</taxon>
        <taxon>Dikarya</taxon>
        <taxon>Basidiomycota</taxon>
        <taxon>Agaricomycotina</taxon>
        <taxon>Agaricomycetes</taxon>
        <taxon>Agaricomycetidae</taxon>
        <taxon>Boletales</taxon>
        <taxon>Paxilineae</taxon>
        <taxon>Paxillaceae</taxon>
        <taxon>Paxillus</taxon>
    </lineage>
</organism>
<feature type="region of interest" description="Disordered" evidence="1">
    <location>
        <begin position="129"/>
        <end position="156"/>
    </location>
</feature>
<protein>
    <submittedName>
        <fullName evidence="2">Uncharacterized protein</fullName>
    </submittedName>
</protein>
<reference evidence="2 3" key="1">
    <citation type="submission" date="2014-04" db="EMBL/GenBank/DDBJ databases">
        <authorList>
            <consortium name="DOE Joint Genome Institute"/>
            <person name="Kuo A."/>
            <person name="Kohler A."/>
            <person name="Jargeat P."/>
            <person name="Nagy L.G."/>
            <person name="Floudas D."/>
            <person name="Copeland A."/>
            <person name="Barry K.W."/>
            <person name="Cichocki N."/>
            <person name="Veneault-Fourrey C."/>
            <person name="LaButti K."/>
            <person name="Lindquist E.A."/>
            <person name="Lipzen A."/>
            <person name="Lundell T."/>
            <person name="Morin E."/>
            <person name="Murat C."/>
            <person name="Sun H."/>
            <person name="Tunlid A."/>
            <person name="Henrissat B."/>
            <person name="Grigoriev I.V."/>
            <person name="Hibbett D.S."/>
            <person name="Martin F."/>
            <person name="Nordberg H.P."/>
            <person name="Cantor M.N."/>
            <person name="Hua S.X."/>
        </authorList>
    </citation>
    <scope>NUCLEOTIDE SEQUENCE [LARGE SCALE GENOMIC DNA]</scope>
    <source>
        <strain evidence="2 3">Ve08.2h10</strain>
    </source>
</reference>
<evidence type="ECO:0000313" key="2">
    <source>
        <dbReference type="EMBL" id="KIK78879.1"/>
    </source>
</evidence>
<proteinExistence type="predicted"/>
<dbReference type="HOGENOM" id="CLU_1687214_0_0_1"/>
<sequence>MKSARRHPGFVVSLLYCRLYRFHSSIPPLPPRVGKPLFAFRSISDLFPSTSTYDSVRYIRKSTIIISSVASSVHVYDVDSGKLVLGPIQVSYPRLVVRRFTHPRRFSQCLEALTLNVFGAIWQLAVSRPPVSDQPSPNLSERYTSGNSAFASRSLR</sequence>
<gene>
    <name evidence="2" type="ORF">PAXRUDRAFT_834402</name>
</gene>
<reference evidence="3" key="2">
    <citation type="submission" date="2015-01" db="EMBL/GenBank/DDBJ databases">
        <title>Evolutionary Origins and Diversification of the Mycorrhizal Mutualists.</title>
        <authorList>
            <consortium name="DOE Joint Genome Institute"/>
            <consortium name="Mycorrhizal Genomics Consortium"/>
            <person name="Kohler A."/>
            <person name="Kuo A."/>
            <person name="Nagy L.G."/>
            <person name="Floudas D."/>
            <person name="Copeland A."/>
            <person name="Barry K.W."/>
            <person name="Cichocki N."/>
            <person name="Veneault-Fourrey C."/>
            <person name="LaButti K."/>
            <person name="Lindquist E.A."/>
            <person name="Lipzen A."/>
            <person name="Lundell T."/>
            <person name="Morin E."/>
            <person name="Murat C."/>
            <person name="Riley R."/>
            <person name="Ohm R."/>
            <person name="Sun H."/>
            <person name="Tunlid A."/>
            <person name="Henrissat B."/>
            <person name="Grigoriev I.V."/>
            <person name="Hibbett D.S."/>
            <person name="Martin F."/>
        </authorList>
    </citation>
    <scope>NUCLEOTIDE SEQUENCE [LARGE SCALE GENOMIC DNA]</scope>
    <source>
        <strain evidence="3">Ve08.2h10</strain>
    </source>
</reference>
<dbReference type="AlphaFoldDB" id="A0A0D0DDN5"/>
<evidence type="ECO:0000313" key="3">
    <source>
        <dbReference type="Proteomes" id="UP000054538"/>
    </source>
</evidence>
<dbReference type="Proteomes" id="UP000054538">
    <property type="component" value="Unassembled WGS sequence"/>
</dbReference>
<evidence type="ECO:0000256" key="1">
    <source>
        <dbReference type="SAM" id="MobiDB-lite"/>
    </source>
</evidence>
<dbReference type="InParanoid" id="A0A0D0DDN5"/>
<keyword evidence="3" id="KW-1185">Reference proteome</keyword>
<feature type="compositionally biased region" description="Polar residues" evidence="1">
    <location>
        <begin position="133"/>
        <end position="156"/>
    </location>
</feature>
<accession>A0A0D0DDN5</accession>
<dbReference type="EMBL" id="KN826445">
    <property type="protein sequence ID" value="KIK78879.1"/>
    <property type="molecule type" value="Genomic_DNA"/>
</dbReference>